<dbReference type="SUPFAM" id="SSF51197">
    <property type="entry name" value="Clavaminate synthase-like"/>
    <property type="match status" value="1"/>
</dbReference>
<feature type="region of interest" description="Disordered" evidence="1">
    <location>
        <begin position="138"/>
        <end position="163"/>
    </location>
</feature>
<evidence type="ECO:0000259" key="2">
    <source>
        <dbReference type="PROSITE" id="PS51184"/>
    </source>
</evidence>
<dbReference type="Proteomes" id="UP001345827">
    <property type="component" value="Unassembled WGS sequence"/>
</dbReference>
<gene>
    <name evidence="3" type="ORF">LTR25_010159</name>
</gene>
<feature type="domain" description="JmjC" evidence="2">
    <location>
        <begin position="283"/>
        <end position="517"/>
    </location>
</feature>
<dbReference type="PROSITE" id="PS51184">
    <property type="entry name" value="JMJC"/>
    <property type="match status" value="1"/>
</dbReference>
<sequence length="517" mass="58921">MSHPTTLNFHNTFWQSIIDRLQEDTPGDVIRECYNDGFASLFFQTDDQLSLANKKLHTFPFKDVEPCWFRLYTDASLAKVLKIIHDVENGSKNATLHEALSSRLDEIVTVLDMALIMAGGLGREEIIHQMLTKLKSSSDARQEVVEPPSKRRRLEEPDRDERLLPETLPSDEISIPKLQFPVRHMKQPSMTAFTRSMQEDRTPVIMTGVLDHWPALEKWQHVSYWLDQTFDGRRLVPIEVGRSYTDEDWGQRIVPFRDFLNTFILQQPDSPARAMGQEHTETGYLAQHDLLRQIPALRADIATPDYCFLDAPPPDPGTPVALSKAKKGLADKTSHPSLIPSTTSSLHHRNKDGDDDDDDQEVQTNIWYGPAWTISPLHHDPYHNILCQVVGKKYIRLYSPRHSASLFPRPADEPAPHLVQFNGDKHRNGDTSQPEVEPKNTVAEACEETIDMSNTSTIDVAAMEISPHEDWDEVYPGLSKVPYLECILEAGQALYIPIGWWHYVRSCSVGISVSFWW</sequence>
<dbReference type="InterPro" id="IPR003347">
    <property type="entry name" value="JmjC_dom"/>
</dbReference>
<name>A0AAV9PUK5_9PEZI</name>
<protein>
    <recommendedName>
        <fullName evidence="2">JmjC domain-containing protein</fullName>
    </recommendedName>
</protein>
<organism evidence="3 4">
    <name type="scientific">Vermiconidia calcicola</name>
    <dbReference type="NCBI Taxonomy" id="1690605"/>
    <lineage>
        <taxon>Eukaryota</taxon>
        <taxon>Fungi</taxon>
        <taxon>Dikarya</taxon>
        <taxon>Ascomycota</taxon>
        <taxon>Pezizomycotina</taxon>
        <taxon>Dothideomycetes</taxon>
        <taxon>Dothideomycetidae</taxon>
        <taxon>Mycosphaerellales</taxon>
        <taxon>Extremaceae</taxon>
        <taxon>Vermiconidia</taxon>
    </lineage>
</organism>
<keyword evidence="4" id="KW-1185">Reference proteome</keyword>
<dbReference type="Pfam" id="PF13621">
    <property type="entry name" value="Cupin_8"/>
    <property type="match status" value="1"/>
</dbReference>
<comment type="caution">
    <text evidence="3">The sequence shown here is derived from an EMBL/GenBank/DDBJ whole genome shotgun (WGS) entry which is preliminary data.</text>
</comment>
<accession>A0AAV9PUK5</accession>
<evidence type="ECO:0000313" key="4">
    <source>
        <dbReference type="Proteomes" id="UP001345827"/>
    </source>
</evidence>
<evidence type="ECO:0000313" key="3">
    <source>
        <dbReference type="EMBL" id="KAK5528974.1"/>
    </source>
</evidence>
<dbReference type="SMART" id="SM00558">
    <property type="entry name" value="JmjC"/>
    <property type="match status" value="1"/>
</dbReference>
<feature type="compositionally biased region" description="Basic and acidic residues" evidence="1">
    <location>
        <begin position="153"/>
        <end position="163"/>
    </location>
</feature>
<dbReference type="InterPro" id="IPR041667">
    <property type="entry name" value="Cupin_8"/>
</dbReference>
<feature type="compositionally biased region" description="Polar residues" evidence="1">
    <location>
        <begin position="335"/>
        <end position="345"/>
    </location>
</feature>
<dbReference type="EMBL" id="JAXLQG010000024">
    <property type="protein sequence ID" value="KAK5528974.1"/>
    <property type="molecule type" value="Genomic_DNA"/>
</dbReference>
<dbReference type="AlphaFoldDB" id="A0AAV9PUK5"/>
<evidence type="ECO:0000256" key="1">
    <source>
        <dbReference type="SAM" id="MobiDB-lite"/>
    </source>
</evidence>
<proteinExistence type="predicted"/>
<dbReference type="Gene3D" id="2.60.120.650">
    <property type="entry name" value="Cupin"/>
    <property type="match status" value="1"/>
</dbReference>
<dbReference type="PANTHER" id="PTHR12461:SF101">
    <property type="entry name" value="TRNA WYBUTOSINE-SYNTHESIZING PROTEIN 4"/>
    <property type="match status" value="1"/>
</dbReference>
<feature type="region of interest" description="Disordered" evidence="1">
    <location>
        <begin position="318"/>
        <end position="361"/>
    </location>
</feature>
<dbReference type="PANTHER" id="PTHR12461">
    <property type="entry name" value="HYPOXIA-INDUCIBLE FACTOR 1 ALPHA INHIBITOR-RELATED"/>
    <property type="match status" value="1"/>
</dbReference>
<reference evidence="3 4" key="1">
    <citation type="submission" date="2023-06" db="EMBL/GenBank/DDBJ databases">
        <title>Black Yeasts Isolated from many extreme environments.</title>
        <authorList>
            <person name="Coleine C."/>
            <person name="Stajich J.E."/>
            <person name="Selbmann L."/>
        </authorList>
    </citation>
    <scope>NUCLEOTIDE SEQUENCE [LARGE SCALE GENOMIC DNA]</scope>
    <source>
        <strain evidence="3 4">CCFEE 5887</strain>
    </source>
</reference>